<dbReference type="Proteomes" id="UP000009309">
    <property type="component" value="Unassembled WGS sequence"/>
</dbReference>
<reference evidence="10 11" key="1">
    <citation type="journal article" date="2012" name="J. Bacteriol.">
        <title>Genome Sequence of the Filamentous Bacterium Fibrisoma limi BUZ 3T.</title>
        <authorList>
            <person name="Filippini M."/>
            <person name="Qi W."/>
            <person name="Jaenicke S."/>
            <person name="Goesmann A."/>
            <person name="Smits T.H."/>
            <person name="Bagheri H.C."/>
        </authorList>
    </citation>
    <scope>NUCLEOTIDE SEQUENCE [LARGE SCALE GENOMIC DNA]</scope>
    <source>
        <strain evidence="11">BUZ 3T</strain>
    </source>
</reference>
<dbReference type="eggNOG" id="COG1518">
    <property type="taxonomic scope" value="Bacteria"/>
</dbReference>
<keyword evidence="1 8" id="KW-0540">Nuclease</keyword>
<evidence type="ECO:0000256" key="2">
    <source>
        <dbReference type="ARBA" id="ARBA00022723"/>
    </source>
</evidence>
<evidence type="ECO:0000256" key="1">
    <source>
        <dbReference type="ARBA" id="ARBA00022722"/>
    </source>
</evidence>
<proteinExistence type="inferred from homology"/>
<dbReference type="GO" id="GO:0004520">
    <property type="term" value="F:DNA endonuclease activity"/>
    <property type="evidence" value="ECO:0007669"/>
    <property type="project" value="InterPro"/>
</dbReference>
<feature type="compositionally biased region" description="Polar residues" evidence="9">
    <location>
        <begin position="297"/>
        <end position="306"/>
    </location>
</feature>
<feature type="binding site" evidence="8">
    <location>
        <position position="222"/>
    </location>
    <ligand>
        <name>Mn(2+)</name>
        <dbReference type="ChEBI" id="CHEBI:29035"/>
    </ligand>
</feature>
<keyword evidence="6 8" id="KW-0051">Antiviral defense</keyword>
<dbReference type="InterPro" id="IPR019851">
    <property type="entry name" value="CRISPR-assoc_Cas1_ECOLI"/>
</dbReference>
<evidence type="ECO:0000256" key="7">
    <source>
        <dbReference type="ARBA" id="ARBA00023125"/>
    </source>
</evidence>
<evidence type="ECO:0000256" key="6">
    <source>
        <dbReference type="ARBA" id="ARBA00023118"/>
    </source>
</evidence>
<comment type="subunit">
    <text evidence="8">Homodimer, forms a heterotetramer with a Cas2 homodimer.</text>
</comment>
<sequence>MKHKHAMRDLPKIRDSLSFLYFEYGHLEQSKLGVEFVNKQGRVPLPVASLSALMLGPGTTVTHGAVRTLVEAGCSLIWCGEAGVRCYAQGIGETHKAYRLMQQAELSASPDLRMQVIERLYRARFPEPLPTGLRLEQIRGREGIRVREAYASAARRFGVEWNGRNYNRTSWNDTDPINRALSAANACLHGLVHAALLSSGYSPALGFIHQGKQLSFVYDIADLYKMQLTVPVAFSVVAEGLSQPETHVRKRCRDAFTNMRLLQRIVPDVDRLLRLDIEPENPDGFDPDEDPALPTPWWSNPKQDQP</sequence>
<feature type="compositionally biased region" description="Acidic residues" evidence="9">
    <location>
        <begin position="278"/>
        <end position="291"/>
    </location>
</feature>
<keyword evidence="11" id="KW-1185">Reference proteome</keyword>
<evidence type="ECO:0000256" key="9">
    <source>
        <dbReference type="SAM" id="MobiDB-lite"/>
    </source>
</evidence>
<keyword evidence="5 8" id="KW-0460">Magnesium</keyword>
<evidence type="ECO:0000313" key="10">
    <source>
        <dbReference type="EMBL" id="CCH51599.1"/>
    </source>
</evidence>
<dbReference type="NCBIfam" id="TIGR00287">
    <property type="entry name" value="cas1"/>
    <property type="match status" value="1"/>
</dbReference>
<comment type="cofactor">
    <cofactor evidence="8">
        <name>Mg(2+)</name>
        <dbReference type="ChEBI" id="CHEBI:18420"/>
    </cofactor>
    <cofactor evidence="8">
        <name>Mn(2+)</name>
        <dbReference type="ChEBI" id="CHEBI:29035"/>
    </cofactor>
</comment>
<evidence type="ECO:0000256" key="5">
    <source>
        <dbReference type="ARBA" id="ARBA00022842"/>
    </source>
</evidence>
<feature type="binding site" evidence="8">
    <location>
        <position position="209"/>
    </location>
    <ligand>
        <name>Mn(2+)</name>
        <dbReference type="ChEBI" id="CHEBI:29035"/>
    </ligand>
</feature>
<protein>
    <recommendedName>
        <fullName evidence="8">CRISPR-associated endonuclease Cas1</fullName>
        <ecNumber evidence="8">3.1.-.-</ecNumber>
    </recommendedName>
</protein>
<name>I2GCH5_9BACT</name>
<comment type="function">
    <text evidence="8">CRISPR (clustered regularly interspaced short palindromic repeat), is an adaptive immune system that provides protection against mobile genetic elements (viruses, transposable elements and conjugative plasmids). CRISPR clusters contain spacers, sequences complementary to antecedent mobile elements, and target invading nucleic acids. CRISPR clusters are transcribed and processed into CRISPR RNA (crRNA). Acts as a dsDNA endonuclease. Involved in the integration of spacer DNA into the CRISPR cassette.</text>
</comment>
<comment type="caution">
    <text evidence="10">The sequence shown here is derived from an EMBL/GenBank/DDBJ whole genome shotgun (WGS) entry which is preliminary data.</text>
</comment>
<keyword evidence="4 8" id="KW-0378">Hydrolase</keyword>
<feature type="binding site" evidence="8">
    <location>
        <position position="142"/>
    </location>
    <ligand>
        <name>Mn(2+)</name>
        <dbReference type="ChEBI" id="CHEBI:29035"/>
    </ligand>
</feature>
<dbReference type="EMBL" id="CAIT01000004">
    <property type="protein sequence ID" value="CCH51599.1"/>
    <property type="molecule type" value="Genomic_DNA"/>
</dbReference>
<dbReference type="InterPro" id="IPR002729">
    <property type="entry name" value="CRISPR-assoc_Cas1"/>
</dbReference>
<dbReference type="STRING" id="1185876.BN8_00533"/>
<dbReference type="CDD" id="cd09719">
    <property type="entry name" value="Cas1_I-E"/>
    <property type="match status" value="1"/>
</dbReference>
<keyword evidence="8" id="KW-0464">Manganese</keyword>
<dbReference type="PANTHER" id="PTHR34353">
    <property type="entry name" value="CRISPR-ASSOCIATED ENDONUCLEASE CAS1 1"/>
    <property type="match status" value="1"/>
</dbReference>
<dbReference type="GO" id="GO:0016787">
    <property type="term" value="F:hydrolase activity"/>
    <property type="evidence" value="ECO:0007669"/>
    <property type="project" value="UniProtKB-KW"/>
</dbReference>
<dbReference type="InterPro" id="IPR042206">
    <property type="entry name" value="CRISPR-assoc_Cas1_C"/>
</dbReference>
<keyword evidence="7 8" id="KW-0238">DNA-binding</keyword>
<dbReference type="HAMAP" id="MF_01470">
    <property type="entry name" value="Cas1"/>
    <property type="match status" value="1"/>
</dbReference>
<dbReference type="OrthoDB" id="9777847at2"/>
<dbReference type="Gene3D" id="3.100.10.20">
    <property type="entry name" value="CRISPR-associated endonuclease Cas1, N-terminal domain"/>
    <property type="match status" value="1"/>
</dbReference>
<dbReference type="GO" id="GO:0003677">
    <property type="term" value="F:DNA binding"/>
    <property type="evidence" value="ECO:0007669"/>
    <property type="project" value="UniProtKB-KW"/>
</dbReference>
<dbReference type="GO" id="GO:0051607">
    <property type="term" value="P:defense response to virus"/>
    <property type="evidence" value="ECO:0007669"/>
    <property type="project" value="UniProtKB-UniRule"/>
</dbReference>
<comment type="similarity">
    <text evidence="8">Belongs to the CRISPR-associated endonuclease Cas1 family.</text>
</comment>
<dbReference type="NCBIfam" id="TIGR03638">
    <property type="entry name" value="cas1_ECOLI"/>
    <property type="match status" value="1"/>
</dbReference>
<evidence type="ECO:0000256" key="4">
    <source>
        <dbReference type="ARBA" id="ARBA00022801"/>
    </source>
</evidence>
<dbReference type="PANTHER" id="PTHR34353:SF3">
    <property type="entry name" value="CRISPR-ASSOCIATED ENDONUCLEASE CAS1"/>
    <property type="match status" value="1"/>
</dbReference>
<feature type="region of interest" description="Disordered" evidence="9">
    <location>
        <begin position="277"/>
        <end position="306"/>
    </location>
</feature>
<keyword evidence="3 8" id="KW-0255">Endonuclease</keyword>
<dbReference type="InterPro" id="IPR033641">
    <property type="entry name" value="Cas1_I-E"/>
</dbReference>
<dbReference type="InterPro" id="IPR050646">
    <property type="entry name" value="Cas1"/>
</dbReference>
<keyword evidence="2 8" id="KW-0479">Metal-binding</keyword>
<organism evidence="10 11">
    <name type="scientific">Fibrisoma limi BUZ 3</name>
    <dbReference type="NCBI Taxonomy" id="1185876"/>
    <lineage>
        <taxon>Bacteria</taxon>
        <taxon>Pseudomonadati</taxon>
        <taxon>Bacteroidota</taxon>
        <taxon>Cytophagia</taxon>
        <taxon>Cytophagales</taxon>
        <taxon>Spirosomataceae</taxon>
        <taxon>Fibrisoma</taxon>
    </lineage>
</organism>
<evidence type="ECO:0000256" key="8">
    <source>
        <dbReference type="HAMAP-Rule" id="MF_01470"/>
    </source>
</evidence>
<dbReference type="AlphaFoldDB" id="I2GCH5"/>
<evidence type="ECO:0000256" key="3">
    <source>
        <dbReference type="ARBA" id="ARBA00022759"/>
    </source>
</evidence>
<accession>I2GCH5</accession>
<dbReference type="EC" id="3.1.-.-" evidence="8"/>
<gene>
    <name evidence="8 10" type="primary">cas1</name>
    <name evidence="10" type="ORF">BN8_00533</name>
</gene>
<dbReference type="Gene3D" id="1.20.120.920">
    <property type="entry name" value="CRISPR-associated endonuclease Cas1, C-terminal domain"/>
    <property type="match status" value="1"/>
</dbReference>
<dbReference type="GO" id="GO:0046872">
    <property type="term" value="F:metal ion binding"/>
    <property type="evidence" value="ECO:0007669"/>
    <property type="project" value="UniProtKB-UniRule"/>
</dbReference>
<dbReference type="RefSeq" id="WP_009280185.1">
    <property type="nucleotide sequence ID" value="NZ_CAIT01000004.1"/>
</dbReference>
<dbReference type="GO" id="GO:0043571">
    <property type="term" value="P:maintenance of CRISPR repeat elements"/>
    <property type="evidence" value="ECO:0007669"/>
    <property type="project" value="UniProtKB-UniRule"/>
</dbReference>
<dbReference type="InterPro" id="IPR042211">
    <property type="entry name" value="CRISPR-assoc_Cas1_N"/>
</dbReference>
<dbReference type="Pfam" id="PF01867">
    <property type="entry name" value="Cas_Cas1"/>
    <property type="match status" value="1"/>
</dbReference>
<evidence type="ECO:0000313" key="11">
    <source>
        <dbReference type="Proteomes" id="UP000009309"/>
    </source>
</evidence>